<proteinExistence type="predicted"/>
<dbReference type="OrthoDB" id="2517701at2759"/>
<feature type="compositionally biased region" description="Pro residues" evidence="1">
    <location>
        <begin position="217"/>
        <end position="230"/>
    </location>
</feature>
<feature type="region of interest" description="Disordered" evidence="1">
    <location>
        <begin position="158"/>
        <end position="303"/>
    </location>
</feature>
<feature type="region of interest" description="Disordered" evidence="1">
    <location>
        <begin position="529"/>
        <end position="558"/>
    </location>
</feature>
<dbReference type="Proteomes" id="UP000054564">
    <property type="component" value="Unassembled WGS sequence"/>
</dbReference>
<reference evidence="3" key="1">
    <citation type="submission" date="2014-03" db="EMBL/GenBank/DDBJ databases">
        <title>The Genome Sequence of Puccinia striiformis f. sp. tritici PST-78.</title>
        <authorList>
            <consortium name="The Broad Institute Genome Sequencing Platform"/>
            <person name="Cuomo C."/>
            <person name="Hulbert S."/>
            <person name="Chen X."/>
            <person name="Walker B."/>
            <person name="Young S.K."/>
            <person name="Zeng Q."/>
            <person name="Gargeya S."/>
            <person name="Fitzgerald M."/>
            <person name="Haas B."/>
            <person name="Abouelleil A."/>
            <person name="Alvarado L."/>
            <person name="Arachchi H.M."/>
            <person name="Berlin A.M."/>
            <person name="Chapman S.B."/>
            <person name="Goldberg J."/>
            <person name="Griggs A."/>
            <person name="Gujja S."/>
            <person name="Hansen M."/>
            <person name="Howarth C."/>
            <person name="Imamovic A."/>
            <person name="Larimer J."/>
            <person name="McCowan C."/>
            <person name="Montmayeur A."/>
            <person name="Murphy C."/>
            <person name="Neiman D."/>
            <person name="Pearson M."/>
            <person name="Priest M."/>
            <person name="Roberts A."/>
            <person name="Saif S."/>
            <person name="Shea T."/>
            <person name="Sisk P."/>
            <person name="Sykes S."/>
            <person name="Wortman J."/>
            <person name="Nusbaum C."/>
            <person name="Birren B."/>
        </authorList>
    </citation>
    <scope>NUCLEOTIDE SEQUENCE [LARGE SCALE GENOMIC DNA]</scope>
    <source>
        <strain evidence="3">race PST-78</strain>
    </source>
</reference>
<evidence type="ECO:0000256" key="1">
    <source>
        <dbReference type="SAM" id="MobiDB-lite"/>
    </source>
</evidence>
<sequence>MQPQWIESGSFPQSSSLVPGCLPTGYPLQTRLAPQNAWEAGSHPGESATARANREASLQIDMQFGSQPRPFGLTSDYHCATNSTSGGVNYQNASHPIGRSPSTSFHVPAAYPSNPISPPLTHTLQPSRDTSIQLNPRTRCPPHCTCPASRASVDVHYTTTPPQSALPTPANPHAHNAPDVSLNASTTSLVTPRSPQIPFKPPRRRAPKGCAKGNPVNDPPEPDPQAPPPSKRSKTTTNPKTKSTSASKSKSTAIANSKSTATSKSKSTSTSETQSTHVPFDEDHNTEELVDESAEPKRRTPLSPQVVAAFANDPLDKLRARAADHGEYIRLSIEDKIELDAAHLAYQRSVAIITIKNKLKPGPVQTYLGNATRSRGTTNFNYFCKYDEEAGPIHRDPLIPYSERMVACGALWFQLGDAGRRQWKDEEFLDSIAAKRIDDAEAEPVPQSYRRPDRLKLTAWTRKIKRELRQLSHSHQVEGYVVLASRDPNRRSLIAGGSHMAEQFLDMKSERTDERHMFFRYVNGQQAVKDMTGKYPAPTQKKRPRGKDGSGEECPFDL</sequence>
<feature type="non-terminal residue" evidence="2">
    <location>
        <position position="558"/>
    </location>
</feature>
<feature type="compositionally biased region" description="Polar residues" evidence="1">
    <location>
        <begin position="182"/>
        <end position="194"/>
    </location>
</feature>
<comment type="caution">
    <text evidence="2">The sequence shown here is derived from an EMBL/GenBank/DDBJ whole genome shotgun (WGS) entry which is preliminary data.</text>
</comment>
<name>A0A0L0UPW9_9BASI</name>
<organism evidence="2 3">
    <name type="scientific">Puccinia striiformis f. sp. tritici PST-78</name>
    <dbReference type="NCBI Taxonomy" id="1165861"/>
    <lineage>
        <taxon>Eukaryota</taxon>
        <taxon>Fungi</taxon>
        <taxon>Dikarya</taxon>
        <taxon>Basidiomycota</taxon>
        <taxon>Pucciniomycotina</taxon>
        <taxon>Pucciniomycetes</taxon>
        <taxon>Pucciniales</taxon>
        <taxon>Pucciniaceae</taxon>
        <taxon>Puccinia</taxon>
    </lineage>
</organism>
<protein>
    <submittedName>
        <fullName evidence="2">Uncharacterized protein</fullName>
    </submittedName>
</protein>
<dbReference type="EMBL" id="AJIL01000816">
    <property type="protein sequence ID" value="KNE88844.1"/>
    <property type="molecule type" value="Genomic_DNA"/>
</dbReference>
<accession>A0A0L0UPW9</accession>
<dbReference type="AlphaFoldDB" id="A0A0L0UPW9"/>
<keyword evidence="3" id="KW-1185">Reference proteome</keyword>
<evidence type="ECO:0000313" key="2">
    <source>
        <dbReference type="EMBL" id="KNE88844.1"/>
    </source>
</evidence>
<feature type="compositionally biased region" description="Low complexity" evidence="1">
    <location>
        <begin position="235"/>
        <end position="276"/>
    </location>
</feature>
<evidence type="ECO:0000313" key="3">
    <source>
        <dbReference type="Proteomes" id="UP000054564"/>
    </source>
</evidence>
<gene>
    <name evidence="2" type="ORF">PSTG_17714</name>
</gene>